<dbReference type="Pfam" id="PF22042">
    <property type="entry name" value="EF-G_D2"/>
    <property type="match status" value="1"/>
</dbReference>
<dbReference type="SUPFAM" id="SSF54980">
    <property type="entry name" value="EF-G C-terminal domain-like"/>
    <property type="match status" value="2"/>
</dbReference>
<dbReference type="SMART" id="SM00838">
    <property type="entry name" value="EFG_C"/>
    <property type="match status" value="1"/>
</dbReference>
<dbReference type="FunFam" id="3.30.230.10:FF:000003">
    <property type="entry name" value="Elongation factor G"/>
    <property type="match status" value="1"/>
</dbReference>
<dbReference type="SUPFAM" id="SSF52540">
    <property type="entry name" value="P-loop containing nucleoside triphosphate hydrolases"/>
    <property type="match status" value="1"/>
</dbReference>
<dbReference type="KEGG" id="gsb:GSUB_05760"/>
<dbReference type="InterPro" id="IPR005517">
    <property type="entry name" value="Transl_elong_EFG/EF2_IV"/>
</dbReference>
<dbReference type="InterPro" id="IPR035647">
    <property type="entry name" value="EFG_III/V"/>
</dbReference>
<dbReference type="SMART" id="SM00889">
    <property type="entry name" value="EFG_IV"/>
    <property type="match status" value="1"/>
</dbReference>
<dbReference type="SUPFAM" id="SSF54211">
    <property type="entry name" value="Ribosomal protein S5 domain 2-like"/>
    <property type="match status" value="1"/>
</dbReference>
<dbReference type="Gene3D" id="3.40.50.300">
    <property type="entry name" value="P-loop containing nucleotide triphosphate hydrolases"/>
    <property type="match status" value="1"/>
</dbReference>
<dbReference type="Gene3D" id="2.40.30.10">
    <property type="entry name" value="Translation factors"/>
    <property type="match status" value="1"/>
</dbReference>
<dbReference type="Pfam" id="PF03764">
    <property type="entry name" value="EFG_IV"/>
    <property type="match status" value="1"/>
</dbReference>
<dbReference type="Pfam" id="PF14492">
    <property type="entry name" value="EFG_III"/>
    <property type="match status" value="1"/>
</dbReference>
<dbReference type="OrthoDB" id="9801591at2"/>
<evidence type="ECO:0000256" key="1">
    <source>
        <dbReference type="ARBA" id="ARBA00005870"/>
    </source>
</evidence>
<evidence type="ECO:0000256" key="5">
    <source>
        <dbReference type="ARBA" id="ARBA00022917"/>
    </source>
</evidence>
<dbReference type="GO" id="GO:0005525">
    <property type="term" value="F:GTP binding"/>
    <property type="evidence" value="ECO:0007669"/>
    <property type="project" value="UniProtKB-UniRule"/>
</dbReference>
<dbReference type="HOGENOM" id="CLU_002794_4_1_7"/>
<dbReference type="InterPro" id="IPR027417">
    <property type="entry name" value="P-loop_NTPase"/>
</dbReference>
<dbReference type="FunFam" id="3.30.70.870:FF:000016">
    <property type="entry name" value="Translation elongation factor G"/>
    <property type="match status" value="1"/>
</dbReference>
<comment type="similarity">
    <text evidence="1">Belongs to the TRAFAC class translation factor GTPase superfamily. Classic translation factor GTPase family. EF-G/EF-2 subfamily.</text>
</comment>
<accession>A0A0B5FDF1</accession>
<dbReference type="InterPro" id="IPR014721">
    <property type="entry name" value="Ribsml_uS5_D2-typ_fold_subgr"/>
</dbReference>
<dbReference type="CDD" id="cd03713">
    <property type="entry name" value="EFG_mtEFG_C"/>
    <property type="match status" value="1"/>
</dbReference>
<dbReference type="Gene3D" id="3.30.70.240">
    <property type="match status" value="1"/>
</dbReference>
<evidence type="ECO:0000256" key="6">
    <source>
        <dbReference type="ARBA" id="ARBA00023134"/>
    </source>
</evidence>
<dbReference type="InterPro" id="IPR005225">
    <property type="entry name" value="Small_GTP-bd"/>
</dbReference>
<dbReference type="STRING" id="483547.GSUB_05760"/>
<dbReference type="EMBL" id="CP010311">
    <property type="protein sequence ID" value="AJF06167.1"/>
    <property type="molecule type" value="Genomic_DNA"/>
</dbReference>
<evidence type="ECO:0000259" key="9">
    <source>
        <dbReference type="PROSITE" id="PS51722"/>
    </source>
</evidence>
<dbReference type="FunFam" id="3.40.50.300:FF:001994">
    <property type="entry name" value="Translation elongation factor G"/>
    <property type="match status" value="1"/>
</dbReference>
<dbReference type="CDD" id="cd04088">
    <property type="entry name" value="EFG_mtEFG_II"/>
    <property type="match status" value="1"/>
</dbReference>
<dbReference type="InterPro" id="IPR004540">
    <property type="entry name" value="Transl_elong_EFG/EF2"/>
</dbReference>
<comment type="function">
    <text evidence="7">Catalyzes the GTP-dependent ribosomal translocation step during translation elongation. During this step, the ribosome changes from the pre-translocational (PRE) to the post-translocational (POST) state as the newly formed A-site-bound peptidyl-tRNA and P-site-bound deacylated tRNA move to the P and E sites, respectively. Catalyzes the coordinated movement of the two tRNA molecules, the mRNA and conformational changes in the ribosome.</text>
</comment>
<dbReference type="NCBIfam" id="NF009379">
    <property type="entry name" value="PRK12740.1-3"/>
    <property type="match status" value="1"/>
</dbReference>
<dbReference type="Proteomes" id="UP000035036">
    <property type="component" value="Chromosome"/>
</dbReference>
<dbReference type="NCBIfam" id="NF009891">
    <property type="entry name" value="PRK13351.1-1"/>
    <property type="match status" value="1"/>
</dbReference>
<sequence length="692" mass="76717">MGKYDISKLRNLGIVAHGGAGKTSLVEAMLFDTGMVDRLGRVDDGSSNMDFEPEEIKRGITLSSSLHHCDWQGYSLHLVDTPGYSNFLHDTRNCLRILGGAVVIVSAISGVKAQTRQIWDWCDEFEVPRIAFVNKMDRERANFLRALDDMAAALNNRPVAVTMPIGAEEDFKGVIDLVRMKARLFQFDEKGTYEEQDIPGDLLDEAQRLRVLLLEAVADADDELMEKYLENEDLSVEDLLRGLREGTLTGVFTPVLCGSATANIGIRQLLDYILHCLPSPLDKGEQHGRHPLSGDDEVRRPDEDEPFSAMVFKTISDPFTGKLTLLRVYSGSLKPDSSVYNPNKDATERVGNIYEMEGKKHKSLSLAVAGDIVAIPKLKVTATGDTLCDESKPIVFESPMPLKPVISFALRTKSKGDEDKLSTALHKLMDEDPTLNLVRDEDTREMIISGMGQVHLEVAVEKLKRKFGVEVELLEPKVPYRETITGRTKVQGKYKKQSGGRGQFGDVWIEMEPLPRGEGYEFVDKIVGGVVPRQYIPAVDKGIQEASHRGVLAGFPVVDFKVTLVDGSHHSVDSSEMAFKVAGSMAFKKAMEECKPVLLEPVMAMEISVPDDCMGDVIGDMNSRRGKVLGVEPKAGSQMIRVQVPMAEVLRYAPELRSMTSDRGMFTMEFSHYEEVPPHLTAKILADLKKAE</sequence>
<evidence type="ECO:0000313" key="10">
    <source>
        <dbReference type="EMBL" id="AJF06167.1"/>
    </source>
</evidence>
<protein>
    <recommendedName>
        <fullName evidence="2 8">Elongation factor G</fullName>
    </recommendedName>
</protein>
<dbReference type="InterPro" id="IPR053905">
    <property type="entry name" value="EF-G-like_DII"/>
</dbReference>
<dbReference type="CDD" id="cd01434">
    <property type="entry name" value="EFG_mtEFG1_IV"/>
    <property type="match status" value="1"/>
</dbReference>
<evidence type="ECO:0000256" key="2">
    <source>
        <dbReference type="ARBA" id="ARBA00017872"/>
    </source>
</evidence>
<dbReference type="Gene3D" id="3.30.230.10">
    <property type="match status" value="1"/>
</dbReference>
<evidence type="ECO:0000256" key="8">
    <source>
        <dbReference type="NCBIfam" id="TIGR00484"/>
    </source>
</evidence>
<dbReference type="CDD" id="cd16262">
    <property type="entry name" value="EFG_III"/>
    <property type="match status" value="1"/>
</dbReference>
<dbReference type="FunFam" id="2.40.30.10:FF:000006">
    <property type="entry name" value="Elongation factor G"/>
    <property type="match status" value="1"/>
</dbReference>
<dbReference type="InterPro" id="IPR000795">
    <property type="entry name" value="T_Tr_GTP-bd_dom"/>
</dbReference>
<dbReference type="InterPro" id="IPR047872">
    <property type="entry name" value="EFG_IV"/>
</dbReference>
<keyword evidence="3" id="KW-0547">Nucleotide-binding</keyword>
<evidence type="ECO:0000313" key="11">
    <source>
        <dbReference type="Proteomes" id="UP000035036"/>
    </source>
</evidence>
<dbReference type="InterPro" id="IPR041095">
    <property type="entry name" value="EFG_II"/>
</dbReference>
<organism evidence="10 11">
    <name type="scientific">Geoalkalibacter subterraneus</name>
    <dbReference type="NCBI Taxonomy" id="483547"/>
    <lineage>
        <taxon>Bacteria</taxon>
        <taxon>Pseudomonadati</taxon>
        <taxon>Thermodesulfobacteriota</taxon>
        <taxon>Desulfuromonadia</taxon>
        <taxon>Desulfuromonadales</taxon>
        <taxon>Geoalkalibacteraceae</taxon>
        <taxon>Geoalkalibacter</taxon>
    </lineage>
</organism>
<dbReference type="Pfam" id="PF00679">
    <property type="entry name" value="EFG_C"/>
    <property type="match status" value="1"/>
</dbReference>
<dbReference type="RefSeq" id="WP_040199696.1">
    <property type="nucleotide sequence ID" value="NZ_CP010311.1"/>
</dbReference>
<dbReference type="GO" id="GO:0032790">
    <property type="term" value="P:ribosome disassembly"/>
    <property type="evidence" value="ECO:0007669"/>
    <property type="project" value="TreeGrafter"/>
</dbReference>
<keyword evidence="4 10" id="KW-0251">Elongation factor</keyword>
<dbReference type="CDD" id="cd04170">
    <property type="entry name" value="EF-G_bact"/>
    <property type="match status" value="1"/>
</dbReference>
<reference evidence="10 11" key="1">
    <citation type="journal article" date="2015" name="Genome Announc.">
        <title>Genomes of Geoalkalibacter ferrihydriticus Z-0531T and Geoalkalibacter subterraneus Red1T, Two Haloalkaliphilic Metal-Reducing Deltaproteobacteria.</title>
        <authorList>
            <person name="Badalamenti J.P."/>
            <person name="Krajmalnik-Brown R."/>
            <person name="Torres C.I."/>
            <person name="Bond D.R."/>
        </authorList>
    </citation>
    <scope>NUCLEOTIDE SEQUENCE [LARGE SCALE GENOMIC DNA]</scope>
    <source>
        <strain evidence="10 11">Red1</strain>
    </source>
</reference>
<evidence type="ECO:0000256" key="7">
    <source>
        <dbReference type="ARBA" id="ARBA00024731"/>
    </source>
</evidence>
<dbReference type="PANTHER" id="PTHR43261">
    <property type="entry name" value="TRANSLATION ELONGATION FACTOR G-RELATED"/>
    <property type="match status" value="1"/>
</dbReference>
<keyword evidence="5" id="KW-0648">Protein biosynthesis</keyword>
<dbReference type="PANTHER" id="PTHR43261:SF7">
    <property type="entry name" value="ELONGATION FACTOR G-LIKE PROTEIN"/>
    <property type="match status" value="1"/>
</dbReference>
<keyword evidence="6" id="KW-0342">GTP-binding</keyword>
<dbReference type="PROSITE" id="PS51722">
    <property type="entry name" value="G_TR_2"/>
    <property type="match status" value="1"/>
</dbReference>
<feature type="domain" description="Tr-type G" evidence="9">
    <location>
        <begin position="7"/>
        <end position="281"/>
    </location>
</feature>
<keyword evidence="11" id="KW-1185">Reference proteome</keyword>
<dbReference type="Gene3D" id="3.30.70.870">
    <property type="entry name" value="Elongation Factor G (Translational Gtpase), domain 3"/>
    <property type="match status" value="1"/>
</dbReference>
<dbReference type="InterPro" id="IPR009000">
    <property type="entry name" value="Transl_B-barrel_sf"/>
</dbReference>
<gene>
    <name evidence="10" type="primary">fusA</name>
    <name evidence="10" type="ORF">GSUB_05760</name>
</gene>
<dbReference type="InterPro" id="IPR035649">
    <property type="entry name" value="EFG_V"/>
</dbReference>
<evidence type="ECO:0000256" key="4">
    <source>
        <dbReference type="ARBA" id="ARBA00022768"/>
    </source>
</evidence>
<dbReference type="AlphaFoldDB" id="A0A0B5FDF1"/>
<dbReference type="GO" id="GO:0003924">
    <property type="term" value="F:GTPase activity"/>
    <property type="evidence" value="ECO:0007669"/>
    <property type="project" value="InterPro"/>
</dbReference>
<dbReference type="NCBIfam" id="NF009381">
    <property type="entry name" value="PRK12740.1-5"/>
    <property type="match status" value="1"/>
</dbReference>
<dbReference type="InterPro" id="IPR000640">
    <property type="entry name" value="EFG_V-like"/>
</dbReference>
<dbReference type="InterPro" id="IPR020568">
    <property type="entry name" value="Ribosomal_Su5_D2-typ_SF"/>
</dbReference>
<dbReference type="SUPFAM" id="SSF50447">
    <property type="entry name" value="Translation proteins"/>
    <property type="match status" value="1"/>
</dbReference>
<dbReference type="InterPro" id="IPR009022">
    <property type="entry name" value="EFG_III"/>
</dbReference>
<dbReference type="PRINTS" id="PR00315">
    <property type="entry name" value="ELONGATNFCT"/>
</dbReference>
<dbReference type="NCBIfam" id="TIGR00484">
    <property type="entry name" value="EF-G"/>
    <property type="match status" value="1"/>
</dbReference>
<name>A0A0B5FDF1_9BACT</name>
<dbReference type="GO" id="GO:0003746">
    <property type="term" value="F:translation elongation factor activity"/>
    <property type="evidence" value="ECO:0007669"/>
    <property type="project" value="UniProtKB-UniRule"/>
</dbReference>
<proteinExistence type="inferred from homology"/>
<dbReference type="FunFam" id="3.30.70.240:FF:000001">
    <property type="entry name" value="Elongation factor G"/>
    <property type="match status" value="1"/>
</dbReference>
<evidence type="ECO:0000256" key="3">
    <source>
        <dbReference type="ARBA" id="ARBA00022741"/>
    </source>
</evidence>
<dbReference type="NCBIfam" id="TIGR00231">
    <property type="entry name" value="small_GTP"/>
    <property type="match status" value="1"/>
</dbReference>
<dbReference type="Pfam" id="PF00009">
    <property type="entry name" value="GTP_EFTU"/>
    <property type="match status" value="1"/>
</dbReference>